<dbReference type="SUPFAM" id="SSF51726">
    <property type="entry name" value="UROD/MetE-like"/>
    <property type="match status" value="1"/>
</dbReference>
<gene>
    <name evidence="1" type="ORF">S03H2_40332</name>
</gene>
<protein>
    <recommendedName>
        <fullName evidence="2">Uroporphyrinogen decarboxylase (URO-D) domain-containing protein</fullName>
    </recommendedName>
</protein>
<dbReference type="EMBL" id="BARU01024999">
    <property type="protein sequence ID" value="GAH55792.1"/>
    <property type="molecule type" value="Genomic_DNA"/>
</dbReference>
<dbReference type="InterPro" id="IPR038071">
    <property type="entry name" value="UROD/MetE-like_sf"/>
</dbReference>
<evidence type="ECO:0008006" key="2">
    <source>
        <dbReference type="Google" id="ProtNLM"/>
    </source>
</evidence>
<dbReference type="AlphaFoldDB" id="X1GEZ5"/>
<feature type="non-terminal residue" evidence="1">
    <location>
        <position position="222"/>
    </location>
</feature>
<reference evidence="1" key="1">
    <citation type="journal article" date="2014" name="Front. Microbiol.">
        <title>High frequency of phylogenetically diverse reductive dehalogenase-homologous genes in deep subseafloor sedimentary metagenomes.</title>
        <authorList>
            <person name="Kawai M."/>
            <person name="Futagami T."/>
            <person name="Toyoda A."/>
            <person name="Takaki Y."/>
            <person name="Nishi S."/>
            <person name="Hori S."/>
            <person name="Arai W."/>
            <person name="Tsubouchi T."/>
            <person name="Morono Y."/>
            <person name="Uchiyama I."/>
            <person name="Ito T."/>
            <person name="Fujiyama A."/>
            <person name="Inagaki F."/>
            <person name="Takami H."/>
        </authorList>
    </citation>
    <scope>NUCLEOTIDE SEQUENCE</scope>
    <source>
        <strain evidence="1">Expedition CK06-06</strain>
    </source>
</reference>
<name>X1GEZ5_9ZZZZ</name>
<dbReference type="Gene3D" id="3.20.20.210">
    <property type="match status" value="1"/>
</dbReference>
<comment type="caution">
    <text evidence="1">The sequence shown here is derived from an EMBL/GenBank/DDBJ whole genome shotgun (WGS) entry which is preliminary data.</text>
</comment>
<evidence type="ECO:0000313" key="1">
    <source>
        <dbReference type="EMBL" id="GAH55792.1"/>
    </source>
</evidence>
<proteinExistence type="predicted"/>
<organism evidence="1">
    <name type="scientific">marine sediment metagenome</name>
    <dbReference type="NCBI Taxonomy" id="412755"/>
    <lineage>
        <taxon>unclassified sequences</taxon>
        <taxon>metagenomes</taxon>
        <taxon>ecological metagenomes</taxon>
    </lineage>
</organism>
<accession>X1GEZ5</accession>
<sequence length="222" mass="25944">MEYTSFKRVKTALEHKEPDRVPFDIGGALVAGINIKALKKLRKYLGLSEKVEIFDKVTQLGRIDDDIIERLGIDIKNVAPESPKNPGLSKDLGLQGKYFRLIDEFGIGYKMPVKGGHFYDLYLHPLKDAKTIRDIDRYPWPDPLDSSRFVNLKERADRVVYEQKKAYFLERMNAGMWENAVWMTGYEKFFMDMITNKKLIHAIMNKFLEIKMKYWERALDAV</sequence>